<accession>A0A561P779</accession>
<keyword evidence="1" id="KW-0472">Membrane</keyword>
<keyword evidence="1" id="KW-1133">Transmembrane helix</keyword>
<reference evidence="2 3" key="1">
    <citation type="submission" date="2019-06" db="EMBL/GenBank/DDBJ databases">
        <title>Sorghum-associated microbial communities from plants grown in Nebraska, USA.</title>
        <authorList>
            <person name="Schachtman D."/>
        </authorList>
    </citation>
    <scope>NUCLEOTIDE SEQUENCE [LARGE SCALE GENOMIC DNA]</scope>
    <source>
        <strain evidence="2 3">1209</strain>
    </source>
</reference>
<gene>
    <name evidence="2" type="ORF">FHW36_111142</name>
</gene>
<feature type="transmembrane region" description="Helical" evidence="1">
    <location>
        <begin position="220"/>
        <end position="239"/>
    </location>
</feature>
<evidence type="ECO:0000313" key="3">
    <source>
        <dbReference type="Proteomes" id="UP000320811"/>
    </source>
</evidence>
<comment type="caution">
    <text evidence="2">The sequence shown here is derived from an EMBL/GenBank/DDBJ whole genome shotgun (WGS) entry which is preliminary data.</text>
</comment>
<name>A0A561P779_9BACT</name>
<dbReference type="Proteomes" id="UP000320811">
    <property type="component" value="Unassembled WGS sequence"/>
</dbReference>
<evidence type="ECO:0000256" key="1">
    <source>
        <dbReference type="SAM" id="Phobius"/>
    </source>
</evidence>
<keyword evidence="1" id="KW-0812">Transmembrane</keyword>
<dbReference type="AlphaFoldDB" id="A0A561P779"/>
<keyword evidence="3" id="KW-1185">Reference proteome</keyword>
<protein>
    <submittedName>
        <fullName evidence="2">Uncharacterized protein</fullName>
    </submittedName>
</protein>
<proteinExistence type="predicted"/>
<organism evidence="2 3">
    <name type="scientific">Chitinophaga polysaccharea</name>
    <dbReference type="NCBI Taxonomy" id="1293035"/>
    <lineage>
        <taxon>Bacteria</taxon>
        <taxon>Pseudomonadati</taxon>
        <taxon>Bacteroidota</taxon>
        <taxon>Chitinophagia</taxon>
        <taxon>Chitinophagales</taxon>
        <taxon>Chitinophagaceae</taxon>
        <taxon>Chitinophaga</taxon>
    </lineage>
</organism>
<sequence>MRVQFRLFSSILSFMATVFIDYQRLVMQAYEQQKENNTLPHGLMHLTPAKLKEECMKKCTTDVSRKDEKVIRDFCGDLNDSKSCQVILQRCDTDKFRPLVNYLKGKSVSTDEKNIELLAWLIDFPGRPWEMRKTITGDDGIKEGVVLNDTSAAAGIPAARFGFLAMPPATGSNTHPGDPVIPEIPIHLSSTDDAGDKENEGIKTVEPSHQKQIGRKSTKILAAAVMVSLVLGTGGMWWWRDKLGSGGCMYWHEDHYEPVACDQKIPYTTVIALDAEKLKHFRKITRPDTITYDAVGKVWYAKIKGKMEYYTWAGEHPEVSGYQLKKITPYIIDVHIHPTVSTKQ</sequence>
<dbReference type="EMBL" id="VIWO01000011">
    <property type="protein sequence ID" value="TWF33951.1"/>
    <property type="molecule type" value="Genomic_DNA"/>
</dbReference>
<evidence type="ECO:0000313" key="2">
    <source>
        <dbReference type="EMBL" id="TWF33951.1"/>
    </source>
</evidence>